<dbReference type="PANTHER" id="PTHR11616:SF321">
    <property type="entry name" value="SODIUM-DEPENDENT NUTRIENT AMINO ACID TRANSPORTER 1-RELATED"/>
    <property type="match status" value="1"/>
</dbReference>
<evidence type="ECO:0000256" key="8">
    <source>
        <dbReference type="ARBA" id="ARBA00023053"/>
    </source>
</evidence>
<dbReference type="Pfam" id="PF00209">
    <property type="entry name" value="SNF"/>
    <property type="match status" value="1"/>
</dbReference>
<dbReference type="AlphaFoldDB" id="A0A9Q0MTM4"/>
<dbReference type="EMBL" id="WJQU01000003">
    <property type="protein sequence ID" value="KAJ6637499.1"/>
    <property type="molecule type" value="Genomic_DNA"/>
</dbReference>
<name>A0A9Q0MTM4_9DIPT</name>
<reference evidence="18" key="1">
    <citation type="submission" date="2022-07" db="EMBL/GenBank/DDBJ databases">
        <authorList>
            <person name="Trinca V."/>
            <person name="Uliana J.V.C."/>
            <person name="Torres T.T."/>
            <person name="Ward R.J."/>
            <person name="Monesi N."/>
        </authorList>
    </citation>
    <scope>NUCLEOTIDE SEQUENCE</scope>
    <source>
        <strain evidence="18">HSMRA1968</strain>
        <tissue evidence="18">Whole embryos</tissue>
    </source>
</reference>
<evidence type="ECO:0000256" key="5">
    <source>
        <dbReference type="ARBA" id="ARBA00022847"/>
    </source>
</evidence>
<dbReference type="SUPFAM" id="SSF161070">
    <property type="entry name" value="SNF-like"/>
    <property type="match status" value="1"/>
</dbReference>
<organism evidence="18 19">
    <name type="scientific">Pseudolycoriella hygida</name>
    <dbReference type="NCBI Taxonomy" id="35572"/>
    <lineage>
        <taxon>Eukaryota</taxon>
        <taxon>Metazoa</taxon>
        <taxon>Ecdysozoa</taxon>
        <taxon>Arthropoda</taxon>
        <taxon>Hexapoda</taxon>
        <taxon>Insecta</taxon>
        <taxon>Pterygota</taxon>
        <taxon>Neoptera</taxon>
        <taxon>Endopterygota</taxon>
        <taxon>Diptera</taxon>
        <taxon>Nematocera</taxon>
        <taxon>Sciaroidea</taxon>
        <taxon>Sciaridae</taxon>
        <taxon>Pseudolycoriella</taxon>
    </lineage>
</organism>
<comment type="subcellular location">
    <subcellularLocation>
        <location evidence="1">Membrane</location>
        <topology evidence="1">Multi-pass membrane protein</topology>
    </subcellularLocation>
</comment>
<comment type="function">
    <text evidence="13">Unusual broad substrate spectrum amino acid:sodium cotransporter that promotes absorption of the D isomers of essential amino acids. Neutral amino acids are the preferred substrates, especially methionine and phenylalanine.</text>
</comment>
<feature type="transmembrane region" description="Helical" evidence="17">
    <location>
        <begin position="494"/>
        <end position="515"/>
    </location>
</feature>
<evidence type="ECO:0000313" key="18">
    <source>
        <dbReference type="EMBL" id="KAJ6637499.1"/>
    </source>
</evidence>
<evidence type="ECO:0000256" key="15">
    <source>
        <dbReference type="PIRSR" id="PIRSR600175-1"/>
    </source>
</evidence>
<evidence type="ECO:0000256" key="4">
    <source>
        <dbReference type="ARBA" id="ARBA00022692"/>
    </source>
</evidence>
<dbReference type="PROSITE" id="PS50267">
    <property type="entry name" value="NA_NEUROTRAN_SYMP_3"/>
    <property type="match status" value="1"/>
</dbReference>
<dbReference type="InterPro" id="IPR000175">
    <property type="entry name" value="Na/ntran_symport"/>
</dbReference>
<keyword evidence="16" id="KW-1015">Disulfide bond</keyword>
<evidence type="ECO:0000256" key="16">
    <source>
        <dbReference type="PIRSR" id="PIRSR600175-2"/>
    </source>
</evidence>
<feature type="transmembrane region" description="Helical" evidence="17">
    <location>
        <begin position="459"/>
        <end position="482"/>
    </location>
</feature>
<dbReference type="PANTHER" id="PTHR11616">
    <property type="entry name" value="SODIUM/CHLORIDE DEPENDENT TRANSPORTER"/>
    <property type="match status" value="1"/>
</dbReference>
<feature type="transmembrane region" description="Helical" evidence="17">
    <location>
        <begin position="292"/>
        <end position="312"/>
    </location>
</feature>
<keyword evidence="8 15" id="KW-0915">Sodium</keyword>
<dbReference type="PRINTS" id="PR00176">
    <property type="entry name" value="NANEUSMPORT"/>
</dbReference>
<keyword evidence="12" id="KW-0739">Sodium transport</keyword>
<dbReference type="GO" id="GO:0005283">
    <property type="term" value="F:amino acid:sodium symporter activity"/>
    <property type="evidence" value="ECO:0007669"/>
    <property type="project" value="TreeGrafter"/>
</dbReference>
<feature type="disulfide bond" evidence="16">
    <location>
        <begin position="161"/>
        <end position="169"/>
    </location>
</feature>
<evidence type="ECO:0000256" key="13">
    <source>
        <dbReference type="ARBA" id="ARBA00037785"/>
    </source>
</evidence>
<sequence>DYSLKKSFGDNNSLIAKIPSLNRISSHIFQLWKMQTRSSPRCDIGGQKETLIRTLVIRRSLASKKVPEERAVWSNKWQFLMVCIANSVGLGRPMYYFEMAIGQFCSRSSIKMYNVCPLFRGVGVGQIVATFCLCTYYASLIALTLFYLIASFASDLPWSRCKESWGSDCVDSIEQFTQINRIHNSSRAVGVSSSQKDYVLKEKMDISDGIGDPDWKLTMCLFGAWVVAFLVIIKGVKSSGKASYFLALFPYVIMAILLVRASTLTGAGKGVIYFIEPQWKELLNPMVWKEAIIQLFFSLGVSFGPIVMYASYNPFDHNIHRDAMIVTSIDTLTSLIGGFTIFAILGNLAHNLGIENVGEVVKSGTGLAFISYPDAISKFDIVPQVFSVLFFFMLFVLGIGCLIALQSAIVTVICDQFHFKFWTVALSTCAVEFLLGLIYTCPGGQWMLALIDHFGGTLIVFPLAICEVIAVFWVYGLENFCWDLQYMTGKPVSYYWRICWGVITPVLMITIFIYSAFSIKPLTYSKLNYPGEYLAAGWTIFAFGVFQFPIWAIYEIMRKSDKSMWMAIKESIKPIDWGPSDSVKRDEWNQFKQEAKERRDKQVETSGHSYWKKKFFILLGIYET</sequence>
<keyword evidence="3" id="KW-0813">Transport</keyword>
<keyword evidence="15" id="KW-0479">Metal-binding</keyword>
<evidence type="ECO:0000256" key="6">
    <source>
        <dbReference type="ARBA" id="ARBA00022970"/>
    </source>
</evidence>
<gene>
    <name evidence="18" type="primary">NAAT1_0</name>
    <name evidence="18" type="ORF">Bhyg_10229</name>
</gene>
<feature type="transmembrane region" description="Helical" evidence="17">
    <location>
        <begin position="215"/>
        <end position="233"/>
    </location>
</feature>
<keyword evidence="11" id="KW-0325">Glycoprotein</keyword>
<keyword evidence="5" id="KW-0769">Symport</keyword>
<evidence type="ECO:0000313" key="19">
    <source>
        <dbReference type="Proteomes" id="UP001151699"/>
    </source>
</evidence>
<feature type="transmembrane region" description="Helical" evidence="17">
    <location>
        <begin position="324"/>
        <end position="345"/>
    </location>
</feature>
<feature type="transmembrane region" description="Helical" evidence="17">
    <location>
        <begin position="118"/>
        <end position="150"/>
    </location>
</feature>
<feature type="binding site" evidence="15">
    <location>
        <position position="397"/>
    </location>
    <ligand>
        <name>Na(+)</name>
        <dbReference type="ChEBI" id="CHEBI:29101"/>
        <label>1</label>
    </ligand>
</feature>
<comment type="caution">
    <text evidence="18">The sequence shown here is derived from an EMBL/GenBank/DDBJ whole genome shotgun (WGS) entry which is preliminary data.</text>
</comment>
<proteinExistence type="inferred from homology"/>
<accession>A0A9Q0MTM4</accession>
<protein>
    <recommendedName>
        <fullName evidence="14">Sodium-dependent nutrient amino acid transporter 1</fullName>
    </recommendedName>
</protein>
<dbReference type="Proteomes" id="UP001151699">
    <property type="component" value="Chromosome X"/>
</dbReference>
<keyword evidence="7 17" id="KW-1133">Transmembrane helix</keyword>
<comment type="similarity">
    <text evidence="2">Belongs to the sodium:neurotransmitter symporter (SNF) (TC 2.A.22) family.</text>
</comment>
<keyword evidence="19" id="KW-1185">Reference proteome</keyword>
<dbReference type="GO" id="GO:0015179">
    <property type="term" value="F:L-amino acid transmembrane transporter activity"/>
    <property type="evidence" value="ECO:0007669"/>
    <property type="project" value="TreeGrafter"/>
</dbReference>
<evidence type="ECO:0000256" key="11">
    <source>
        <dbReference type="ARBA" id="ARBA00023180"/>
    </source>
</evidence>
<feature type="transmembrane region" description="Helical" evidence="17">
    <location>
        <begin position="535"/>
        <end position="554"/>
    </location>
</feature>
<dbReference type="InterPro" id="IPR037272">
    <property type="entry name" value="SNS_sf"/>
</dbReference>
<evidence type="ECO:0000256" key="12">
    <source>
        <dbReference type="ARBA" id="ARBA00023201"/>
    </source>
</evidence>
<evidence type="ECO:0000256" key="1">
    <source>
        <dbReference type="ARBA" id="ARBA00004141"/>
    </source>
</evidence>
<dbReference type="GO" id="GO:0046872">
    <property type="term" value="F:metal ion binding"/>
    <property type="evidence" value="ECO:0007669"/>
    <property type="project" value="UniProtKB-KW"/>
</dbReference>
<keyword evidence="4 17" id="KW-0812">Transmembrane</keyword>
<evidence type="ECO:0000256" key="2">
    <source>
        <dbReference type="ARBA" id="ARBA00006459"/>
    </source>
</evidence>
<keyword evidence="9" id="KW-0406">Ion transport</keyword>
<evidence type="ECO:0000256" key="10">
    <source>
        <dbReference type="ARBA" id="ARBA00023136"/>
    </source>
</evidence>
<feature type="non-terminal residue" evidence="18">
    <location>
        <position position="624"/>
    </location>
</feature>
<evidence type="ECO:0000256" key="17">
    <source>
        <dbReference type="SAM" id="Phobius"/>
    </source>
</evidence>
<feature type="transmembrane region" description="Helical" evidence="17">
    <location>
        <begin position="388"/>
        <end position="414"/>
    </location>
</feature>
<keyword evidence="10 17" id="KW-0472">Membrane</keyword>
<evidence type="ECO:0000256" key="7">
    <source>
        <dbReference type="ARBA" id="ARBA00022989"/>
    </source>
</evidence>
<dbReference type="CDD" id="cd10324">
    <property type="entry name" value="SLC6sbd"/>
    <property type="match status" value="1"/>
</dbReference>
<feature type="binding site" evidence="15">
    <location>
        <position position="298"/>
    </location>
    <ligand>
        <name>Na(+)</name>
        <dbReference type="ChEBI" id="CHEBI:29101"/>
        <label>1</label>
    </ligand>
</feature>
<evidence type="ECO:0000256" key="3">
    <source>
        <dbReference type="ARBA" id="ARBA00022448"/>
    </source>
</evidence>
<feature type="transmembrane region" description="Helical" evidence="17">
    <location>
        <begin position="245"/>
        <end position="272"/>
    </location>
</feature>
<dbReference type="OrthoDB" id="6581954at2759"/>
<keyword evidence="6" id="KW-0029">Amino-acid transport</keyword>
<dbReference type="GO" id="GO:0005886">
    <property type="term" value="C:plasma membrane"/>
    <property type="evidence" value="ECO:0007669"/>
    <property type="project" value="TreeGrafter"/>
</dbReference>
<feature type="non-terminal residue" evidence="18">
    <location>
        <position position="1"/>
    </location>
</feature>
<feature type="transmembrane region" description="Helical" evidence="17">
    <location>
        <begin position="421"/>
        <end position="439"/>
    </location>
</feature>
<evidence type="ECO:0000256" key="9">
    <source>
        <dbReference type="ARBA" id="ARBA00023065"/>
    </source>
</evidence>
<dbReference type="GO" id="GO:0089718">
    <property type="term" value="P:amino acid import across plasma membrane"/>
    <property type="evidence" value="ECO:0007669"/>
    <property type="project" value="TreeGrafter"/>
</dbReference>
<evidence type="ECO:0000256" key="14">
    <source>
        <dbReference type="ARBA" id="ARBA00040215"/>
    </source>
</evidence>